<dbReference type="Proteomes" id="UP000299290">
    <property type="component" value="Unassembled WGS sequence"/>
</dbReference>
<accession>A0A4D4JXQ5</accession>
<reference evidence="2 3" key="1">
    <citation type="journal article" date="2020" name="Int. J. Syst. Evol. Microbiol.">
        <title>Reclassification of Streptomyces castelarensis and Streptomyces sporoclivatus as later heterotypic synonyms of Streptomyces antimycoticus.</title>
        <authorList>
            <person name="Komaki H."/>
            <person name="Tamura T."/>
        </authorList>
    </citation>
    <scope>NUCLEOTIDE SEQUENCE [LARGE SCALE GENOMIC DNA]</scope>
    <source>
        <strain evidence="2 3">NBRC 12839</strain>
    </source>
</reference>
<feature type="transmembrane region" description="Helical" evidence="1">
    <location>
        <begin position="48"/>
        <end position="65"/>
    </location>
</feature>
<comment type="caution">
    <text evidence="2">The sequence shown here is derived from an EMBL/GenBank/DDBJ whole genome shotgun (WGS) entry which is preliminary data.</text>
</comment>
<evidence type="ECO:0000313" key="3">
    <source>
        <dbReference type="Proteomes" id="UP000299290"/>
    </source>
</evidence>
<evidence type="ECO:0000256" key="1">
    <source>
        <dbReference type="SAM" id="Phobius"/>
    </source>
</evidence>
<dbReference type="RefSeq" id="WP_137963533.1">
    <property type="nucleotide sequence ID" value="NZ_BJHV01000001.1"/>
</dbReference>
<name>A0A4D4JXQ5_9ACTN</name>
<keyword evidence="1" id="KW-1133">Transmembrane helix</keyword>
<protein>
    <submittedName>
        <fullName evidence="2">Uncharacterized protein</fullName>
    </submittedName>
</protein>
<dbReference type="EMBL" id="BJHV01000001">
    <property type="protein sequence ID" value="GDY39198.1"/>
    <property type="molecule type" value="Genomic_DNA"/>
</dbReference>
<proteinExistence type="predicted"/>
<evidence type="ECO:0000313" key="2">
    <source>
        <dbReference type="EMBL" id="GDY39198.1"/>
    </source>
</evidence>
<dbReference type="AlphaFoldDB" id="A0A4D4JXQ5"/>
<keyword evidence="1" id="KW-0812">Transmembrane</keyword>
<keyword evidence="1" id="KW-0472">Membrane</keyword>
<gene>
    <name evidence="2" type="ORF">SANT12839_000800</name>
</gene>
<sequence length="79" mass="8978">MAFLGEFDRLVAVGREFWEGIDEFVQDERAEELDQDPTRFGAMEQGRPVGLVLCAAGVTIVILLSQRRPGHWFRRPVCS</sequence>
<organism evidence="2 3">
    <name type="scientific">Streptomyces antimycoticus</name>
    <dbReference type="NCBI Taxonomy" id="68175"/>
    <lineage>
        <taxon>Bacteria</taxon>
        <taxon>Bacillati</taxon>
        <taxon>Actinomycetota</taxon>
        <taxon>Actinomycetes</taxon>
        <taxon>Kitasatosporales</taxon>
        <taxon>Streptomycetaceae</taxon>
        <taxon>Streptomyces</taxon>
        <taxon>Streptomyces violaceusniger group</taxon>
    </lineage>
</organism>
<keyword evidence="3" id="KW-1185">Reference proteome</keyword>